<dbReference type="Pfam" id="PF11807">
    <property type="entry name" value="UstYa"/>
    <property type="match status" value="1"/>
</dbReference>
<dbReference type="GO" id="GO:0016491">
    <property type="term" value="F:oxidoreductase activity"/>
    <property type="evidence" value="ECO:0007669"/>
    <property type="project" value="UniProtKB-KW"/>
</dbReference>
<dbReference type="InterPro" id="IPR021765">
    <property type="entry name" value="UstYa-like"/>
</dbReference>
<reference evidence="5 6" key="1">
    <citation type="submission" date="2018-05" db="EMBL/GenBank/DDBJ databases">
        <title>Genome sequencing and assembly of the regulated plant pathogen Lachnellula willkommii and related sister species for the development of diagnostic species identification markers.</title>
        <authorList>
            <person name="Giroux E."/>
            <person name="Bilodeau G."/>
        </authorList>
    </citation>
    <scope>NUCLEOTIDE SEQUENCE [LARGE SCALE GENOMIC DNA]</scope>
    <source>
        <strain evidence="5 6">CBS 268.59</strain>
    </source>
</reference>
<gene>
    <name evidence="5" type="primary">ustYa_4</name>
    <name evidence="5" type="ORF">LSUE1_G008948</name>
</gene>
<comment type="caution">
    <text evidence="5">The sequence shown here is derived from an EMBL/GenBank/DDBJ whole genome shotgun (WGS) entry which is preliminary data.</text>
</comment>
<evidence type="ECO:0000313" key="5">
    <source>
        <dbReference type="EMBL" id="TVY73438.1"/>
    </source>
</evidence>
<keyword evidence="4" id="KW-0812">Transmembrane</keyword>
<keyword evidence="4" id="KW-1133">Transmembrane helix</keyword>
<dbReference type="EMBL" id="QGMK01001079">
    <property type="protein sequence ID" value="TVY73438.1"/>
    <property type="molecule type" value="Genomic_DNA"/>
</dbReference>
<dbReference type="Proteomes" id="UP000469558">
    <property type="component" value="Unassembled WGS sequence"/>
</dbReference>
<comment type="similarity">
    <text evidence="3">Belongs to the ustYa family.</text>
</comment>
<keyword evidence="2" id="KW-0560">Oxidoreductase</keyword>
<evidence type="ECO:0000256" key="3">
    <source>
        <dbReference type="ARBA" id="ARBA00035112"/>
    </source>
</evidence>
<keyword evidence="6" id="KW-1185">Reference proteome</keyword>
<dbReference type="PANTHER" id="PTHR33365:SF11">
    <property type="entry name" value="TAT PATHWAY SIGNAL SEQUENCE"/>
    <property type="match status" value="1"/>
</dbReference>
<evidence type="ECO:0000256" key="4">
    <source>
        <dbReference type="SAM" id="Phobius"/>
    </source>
</evidence>
<evidence type="ECO:0000256" key="1">
    <source>
        <dbReference type="ARBA" id="ARBA00004685"/>
    </source>
</evidence>
<proteinExistence type="inferred from homology"/>
<dbReference type="OrthoDB" id="3687641at2759"/>
<dbReference type="AlphaFoldDB" id="A0A8T9BZY2"/>
<feature type="transmembrane region" description="Helical" evidence="4">
    <location>
        <begin position="55"/>
        <end position="80"/>
    </location>
</feature>
<dbReference type="PANTHER" id="PTHR33365">
    <property type="entry name" value="YALI0B05434P"/>
    <property type="match status" value="1"/>
</dbReference>
<comment type="pathway">
    <text evidence="1">Mycotoxin biosynthesis.</text>
</comment>
<accession>A0A8T9BZY2</accession>
<protein>
    <submittedName>
        <fullName evidence="5">Oxidase ustYa</fullName>
    </submittedName>
</protein>
<evidence type="ECO:0000256" key="2">
    <source>
        <dbReference type="ARBA" id="ARBA00023002"/>
    </source>
</evidence>
<keyword evidence="4" id="KW-0472">Membrane</keyword>
<organism evidence="5 6">
    <name type="scientific">Lachnellula suecica</name>
    <dbReference type="NCBI Taxonomy" id="602035"/>
    <lineage>
        <taxon>Eukaryota</taxon>
        <taxon>Fungi</taxon>
        <taxon>Dikarya</taxon>
        <taxon>Ascomycota</taxon>
        <taxon>Pezizomycotina</taxon>
        <taxon>Leotiomycetes</taxon>
        <taxon>Helotiales</taxon>
        <taxon>Lachnaceae</taxon>
        <taxon>Lachnellula</taxon>
    </lineage>
</organism>
<sequence length="261" mass="29803">MPLFLPTSVFKRWRKSAQDQHLYAVVDSASDGEIEKHVESFDTDTTNNIGRRRNWLCIILITVLWLCTAAILSFIVPTIIQLLQSHREETPTWFPEGRAYVFDENQAFAQPPNTASNAAWDSLMPPGRGRVVIEKPWEYGLPSLSDPPLESEEYGISVFHQLHCLALLRYSWFALLGDQDPSIEKPLHHIARAAAVHCFDFIRQALMCSADTTIELGRYRGKDGVVRTAHGWGAEHQCKDWDAVWEWTMKHHAHDNRTGVL</sequence>
<dbReference type="GO" id="GO:0043386">
    <property type="term" value="P:mycotoxin biosynthetic process"/>
    <property type="evidence" value="ECO:0007669"/>
    <property type="project" value="InterPro"/>
</dbReference>
<evidence type="ECO:0000313" key="6">
    <source>
        <dbReference type="Proteomes" id="UP000469558"/>
    </source>
</evidence>
<name>A0A8T9BZY2_9HELO</name>